<proteinExistence type="predicted"/>
<protein>
    <submittedName>
        <fullName evidence="1">Uncharacterized protein</fullName>
    </submittedName>
</protein>
<comment type="caution">
    <text evidence="1">The sequence shown here is derived from an EMBL/GenBank/DDBJ whole genome shotgun (WGS) entry which is preliminary data.</text>
</comment>
<gene>
    <name evidence="1" type="ORF">GOODEAATRI_006337</name>
</gene>
<dbReference type="Proteomes" id="UP001476798">
    <property type="component" value="Unassembled WGS sequence"/>
</dbReference>
<evidence type="ECO:0000313" key="1">
    <source>
        <dbReference type="EMBL" id="MEQ2171020.1"/>
    </source>
</evidence>
<organism evidence="1 2">
    <name type="scientific">Goodea atripinnis</name>
    <dbReference type="NCBI Taxonomy" id="208336"/>
    <lineage>
        <taxon>Eukaryota</taxon>
        <taxon>Metazoa</taxon>
        <taxon>Chordata</taxon>
        <taxon>Craniata</taxon>
        <taxon>Vertebrata</taxon>
        <taxon>Euteleostomi</taxon>
        <taxon>Actinopterygii</taxon>
        <taxon>Neopterygii</taxon>
        <taxon>Teleostei</taxon>
        <taxon>Neoteleostei</taxon>
        <taxon>Acanthomorphata</taxon>
        <taxon>Ovalentaria</taxon>
        <taxon>Atherinomorphae</taxon>
        <taxon>Cyprinodontiformes</taxon>
        <taxon>Goodeidae</taxon>
        <taxon>Goodea</taxon>
    </lineage>
</organism>
<keyword evidence="2" id="KW-1185">Reference proteome</keyword>
<reference evidence="1 2" key="1">
    <citation type="submission" date="2021-06" db="EMBL/GenBank/DDBJ databases">
        <authorList>
            <person name="Palmer J.M."/>
        </authorList>
    </citation>
    <scope>NUCLEOTIDE SEQUENCE [LARGE SCALE GENOMIC DNA]</scope>
    <source>
        <strain evidence="1 2">GA_2019</strain>
        <tissue evidence="1">Muscle</tissue>
    </source>
</reference>
<accession>A0ABV0NHZ6</accession>
<name>A0ABV0NHZ6_9TELE</name>
<sequence length="150" mass="16685">MDCLLNLSNNWTNKPCSVLAFVLTCWFPNPGSVLLQRLLLVKPSPVLIIKVLPHFLFAVSEPSSWITHSGSVSYQAGKYFSELTSDRGPPWIHRIRLQNCSSLYMLCLSTLQCNSPTGGARSHSTPACQPQSSWLAHFSPEPTYPSLQHT</sequence>
<dbReference type="EMBL" id="JAHRIO010040281">
    <property type="protein sequence ID" value="MEQ2171020.1"/>
    <property type="molecule type" value="Genomic_DNA"/>
</dbReference>
<evidence type="ECO:0000313" key="2">
    <source>
        <dbReference type="Proteomes" id="UP001476798"/>
    </source>
</evidence>